<gene>
    <name evidence="5" type="ORF">H4R20_002018</name>
</gene>
<comment type="caution">
    <text evidence="5">The sequence shown here is derived from an EMBL/GenBank/DDBJ whole genome shotgun (WGS) entry which is preliminary data.</text>
</comment>
<feature type="compositionally biased region" description="Low complexity" evidence="3">
    <location>
        <begin position="434"/>
        <end position="443"/>
    </location>
</feature>
<accession>A0A9W8I0U2</accession>
<proteinExistence type="predicted"/>
<dbReference type="AlphaFoldDB" id="A0A9W8I0U2"/>
<feature type="region of interest" description="Disordered" evidence="3">
    <location>
        <begin position="434"/>
        <end position="496"/>
    </location>
</feature>
<dbReference type="GO" id="GO:0003723">
    <property type="term" value="F:RNA binding"/>
    <property type="evidence" value="ECO:0007669"/>
    <property type="project" value="UniProtKB-UniRule"/>
</dbReference>
<dbReference type="Pfam" id="PF00076">
    <property type="entry name" value="RRM_1"/>
    <property type="match status" value="2"/>
</dbReference>
<feature type="region of interest" description="Disordered" evidence="3">
    <location>
        <begin position="246"/>
        <end position="342"/>
    </location>
</feature>
<protein>
    <recommendedName>
        <fullName evidence="4">RRM domain-containing protein</fullName>
    </recommendedName>
</protein>
<feature type="domain" description="RRM" evidence="4">
    <location>
        <begin position="170"/>
        <end position="247"/>
    </location>
</feature>
<feature type="compositionally biased region" description="Polar residues" evidence="3">
    <location>
        <begin position="54"/>
        <end position="69"/>
    </location>
</feature>
<evidence type="ECO:0000313" key="5">
    <source>
        <dbReference type="EMBL" id="KAJ2805617.1"/>
    </source>
</evidence>
<dbReference type="Proteomes" id="UP001140094">
    <property type="component" value="Unassembled WGS sequence"/>
</dbReference>
<dbReference type="SUPFAM" id="SSF54928">
    <property type="entry name" value="RNA-binding domain, RBD"/>
    <property type="match status" value="2"/>
</dbReference>
<evidence type="ECO:0000256" key="2">
    <source>
        <dbReference type="PROSITE-ProRule" id="PRU00176"/>
    </source>
</evidence>
<feature type="compositionally biased region" description="Polar residues" evidence="3">
    <location>
        <begin position="309"/>
        <end position="330"/>
    </location>
</feature>
<dbReference type="InterPro" id="IPR052462">
    <property type="entry name" value="SLIRP/GR-RBP-like"/>
</dbReference>
<name>A0A9W8I0U2_9FUNG</name>
<dbReference type="SUPFAM" id="SSF63570">
    <property type="entry name" value="PABC (PABP) domain"/>
    <property type="match status" value="1"/>
</dbReference>
<dbReference type="SMART" id="SM00360">
    <property type="entry name" value="RRM"/>
    <property type="match status" value="2"/>
</dbReference>
<dbReference type="CDD" id="cd00590">
    <property type="entry name" value="RRM_SF"/>
    <property type="match status" value="2"/>
</dbReference>
<organism evidence="5 6">
    <name type="scientific">Coemansia guatemalensis</name>
    <dbReference type="NCBI Taxonomy" id="2761395"/>
    <lineage>
        <taxon>Eukaryota</taxon>
        <taxon>Fungi</taxon>
        <taxon>Fungi incertae sedis</taxon>
        <taxon>Zoopagomycota</taxon>
        <taxon>Kickxellomycotina</taxon>
        <taxon>Kickxellomycetes</taxon>
        <taxon>Kickxellales</taxon>
        <taxon>Kickxellaceae</taxon>
        <taxon>Coemansia</taxon>
    </lineage>
</organism>
<dbReference type="InterPro" id="IPR035979">
    <property type="entry name" value="RBD_domain_sf"/>
</dbReference>
<sequence>MVSYTDLSPLKQPEAPVAVGLNDPLPEQQQQQQQQKKQGHRQGKRRSSSHRSSTKGPTDHVQSQPLETTQHPEDWLRNWNQMHTKTLYFKGATEDALPELQQLFKSCRGIRLNVDPHDSLEITGNVEFRNVHDTEKAMAVLNNWRLKENNGTLIMSPLPNAEIGPPPTGGYVFIKHIPEDATEAALYDFLRPSGPLYSCSIPTHPTDKRKGAAHACFIDSSYAHVAVEQLNFAEFLGNTISIQLSRSSRLSRANTSASNRSANSEADTKPIANADMPVKAQQQQQQQQYTPSAEPEPEPEPRQRSPSSLSQDHQSMQSPTSLIQNRQRATSPNGLGDSPGNGLGGVIVPGKLFVTNLHPTVSHKEMFALFKKYGYILSARVSIDSVAKKSRGHGIVQYSDPAAALAALKECQGADIKGRKITVYQYEHVNKQNSVSSSASVSTSPPPLDNLNGRGSPQLQEQLQSQQQQLLQPEATTNTVPFPRSSSAASTYASDPMLDPTMLRKLSEGSRNEILTQRLLSEIASNPVIDVRDSTRIVECFIKRPLEDILALLSDPGQLASEWDLEQRVNMRLAFQHASLGSPVSQSPSPSTHAAEVGDAGSDADEGASPRRESAGIRVQDYDTETEEYIEMLISKPESERKKKLGSKLFPLIKGMGYKESTKLTVWILEHMSHDVRTLAYTLNDSGKLRLVVNEAQNAISGLR</sequence>
<feature type="domain" description="RRM" evidence="4">
    <location>
        <begin position="350"/>
        <end position="428"/>
    </location>
</feature>
<dbReference type="PROSITE" id="PS50102">
    <property type="entry name" value="RRM"/>
    <property type="match status" value="2"/>
</dbReference>
<dbReference type="EMBL" id="JANBUO010000273">
    <property type="protein sequence ID" value="KAJ2805617.1"/>
    <property type="molecule type" value="Genomic_DNA"/>
</dbReference>
<evidence type="ECO:0000259" key="4">
    <source>
        <dbReference type="PROSITE" id="PS50102"/>
    </source>
</evidence>
<reference evidence="5" key="1">
    <citation type="submission" date="2022-07" db="EMBL/GenBank/DDBJ databases">
        <title>Phylogenomic reconstructions and comparative analyses of Kickxellomycotina fungi.</title>
        <authorList>
            <person name="Reynolds N.K."/>
            <person name="Stajich J.E."/>
            <person name="Barry K."/>
            <person name="Grigoriev I.V."/>
            <person name="Crous P."/>
            <person name="Smith M.E."/>
        </authorList>
    </citation>
    <scope>NUCLEOTIDE SEQUENCE</scope>
    <source>
        <strain evidence="5">NRRL 1565</strain>
    </source>
</reference>
<keyword evidence="1 2" id="KW-0694">RNA-binding</keyword>
<evidence type="ECO:0000256" key="3">
    <source>
        <dbReference type="SAM" id="MobiDB-lite"/>
    </source>
</evidence>
<feature type="region of interest" description="Disordered" evidence="3">
    <location>
        <begin position="580"/>
        <end position="617"/>
    </location>
</feature>
<dbReference type="InterPro" id="IPR036053">
    <property type="entry name" value="PABP-dom"/>
</dbReference>
<feature type="region of interest" description="Disordered" evidence="3">
    <location>
        <begin position="1"/>
        <end position="69"/>
    </location>
</feature>
<dbReference type="OrthoDB" id="6159137at2759"/>
<dbReference type="InterPro" id="IPR012677">
    <property type="entry name" value="Nucleotide-bd_a/b_plait_sf"/>
</dbReference>
<dbReference type="Gene3D" id="3.30.70.330">
    <property type="match status" value="3"/>
</dbReference>
<evidence type="ECO:0000256" key="1">
    <source>
        <dbReference type="ARBA" id="ARBA00022884"/>
    </source>
</evidence>
<keyword evidence="6" id="KW-1185">Reference proteome</keyword>
<evidence type="ECO:0000313" key="6">
    <source>
        <dbReference type="Proteomes" id="UP001140094"/>
    </source>
</evidence>
<feature type="compositionally biased region" description="Low complexity" evidence="3">
    <location>
        <begin position="281"/>
        <end position="293"/>
    </location>
</feature>
<feature type="compositionally biased region" description="Polar residues" evidence="3">
    <location>
        <begin position="475"/>
        <end position="493"/>
    </location>
</feature>
<feature type="compositionally biased region" description="Basic residues" evidence="3">
    <location>
        <begin position="37"/>
        <end position="53"/>
    </location>
</feature>
<dbReference type="InterPro" id="IPR000504">
    <property type="entry name" value="RRM_dom"/>
</dbReference>
<feature type="compositionally biased region" description="Low complexity" evidence="3">
    <location>
        <begin position="246"/>
        <end position="264"/>
    </location>
</feature>
<feature type="compositionally biased region" description="Low complexity" evidence="3">
    <location>
        <begin position="456"/>
        <end position="474"/>
    </location>
</feature>
<dbReference type="Gene3D" id="1.10.1900.10">
    <property type="entry name" value="c-terminal domain of poly(a) binding protein"/>
    <property type="match status" value="1"/>
</dbReference>
<feature type="compositionally biased region" description="Polar residues" evidence="3">
    <location>
        <begin position="582"/>
        <end position="592"/>
    </location>
</feature>
<dbReference type="PANTHER" id="PTHR48027">
    <property type="entry name" value="HETEROGENEOUS NUCLEAR RIBONUCLEOPROTEIN 87F-RELATED"/>
    <property type="match status" value="1"/>
</dbReference>